<evidence type="ECO:0000259" key="2">
    <source>
        <dbReference type="Pfam" id="PF03372"/>
    </source>
</evidence>
<dbReference type="STRING" id="52770.BSZ40_04670"/>
<keyword evidence="1" id="KW-0472">Membrane</keyword>
<feature type="transmembrane region" description="Helical" evidence="1">
    <location>
        <begin position="83"/>
        <end position="103"/>
    </location>
</feature>
<proteinExistence type="predicted"/>
<feature type="transmembrane region" description="Helical" evidence="1">
    <location>
        <begin position="42"/>
        <end position="71"/>
    </location>
</feature>
<dbReference type="SUPFAM" id="SSF56219">
    <property type="entry name" value="DNase I-like"/>
    <property type="match status" value="1"/>
</dbReference>
<dbReference type="GO" id="GO:0003824">
    <property type="term" value="F:catalytic activity"/>
    <property type="evidence" value="ECO:0007669"/>
    <property type="project" value="InterPro"/>
</dbReference>
<evidence type="ECO:0000313" key="3">
    <source>
        <dbReference type="EMBL" id="OKL52197.1"/>
    </source>
</evidence>
<protein>
    <recommendedName>
        <fullName evidence="2">Endonuclease/exonuclease/phosphatase domain-containing protein</fullName>
    </recommendedName>
</protein>
<dbReference type="Gene3D" id="3.60.10.10">
    <property type="entry name" value="Endonuclease/exonuclease/phosphatase"/>
    <property type="match status" value="1"/>
</dbReference>
<dbReference type="EMBL" id="MQVS01000003">
    <property type="protein sequence ID" value="OKL52197.1"/>
    <property type="molecule type" value="Genomic_DNA"/>
</dbReference>
<sequence length="335" mass="35246">MLRRAMRPGLLAVLGLLTAALLGVGCCPQWAPLAWLTTRFAVAHALAFGQVSALALGGLAVLWGLLWWLLGRGSATGSRRSRWGAAGPLVVACASLLLFAAWLGPRAAALPPVGEGGQLRVATWNAYNSFGPAAARALLLQGQADVVVLPEQDGDPQLLSDLVDVGLPSTDFAVFTSPPTGTTISPTTIIVRRPSYVPVPVAQTTFGTVHLRATDPALPDIIGLHTAPPLPGLMGRWRTDLALVQQLARAERPTVLAGDFNASLLHGPLRALPHTSALSALPAWQRGTWPTSSPRWLRTGIDHVFVPPGWAVSAAQVIDIPGSDHAALITTLSRR</sequence>
<dbReference type="PROSITE" id="PS51257">
    <property type="entry name" value="PROKAR_LIPOPROTEIN"/>
    <property type="match status" value="1"/>
</dbReference>
<name>A0A1Q5PXB3_9ACTO</name>
<keyword evidence="4" id="KW-1185">Reference proteome</keyword>
<evidence type="ECO:0000313" key="4">
    <source>
        <dbReference type="Proteomes" id="UP000185612"/>
    </source>
</evidence>
<organism evidence="3 4">
    <name type="scientific">Buchananella hordeovulneris</name>
    <dbReference type="NCBI Taxonomy" id="52770"/>
    <lineage>
        <taxon>Bacteria</taxon>
        <taxon>Bacillati</taxon>
        <taxon>Actinomycetota</taxon>
        <taxon>Actinomycetes</taxon>
        <taxon>Actinomycetales</taxon>
        <taxon>Actinomycetaceae</taxon>
        <taxon>Buchananella</taxon>
    </lineage>
</organism>
<dbReference type="InterPro" id="IPR036691">
    <property type="entry name" value="Endo/exonu/phosph_ase_sf"/>
</dbReference>
<feature type="domain" description="Endonuclease/exonuclease/phosphatase" evidence="2">
    <location>
        <begin position="122"/>
        <end position="325"/>
    </location>
</feature>
<reference evidence="4" key="1">
    <citation type="submission" date="2016-12" db="EMBL/GenBank/DDBJ databases">
        <authorList>
            <person name="Meng X."/>
        </authorList>
    </citation>
    <scope>NUCLEOTIDE SEQUENCE [LARGE SCALE GENOMIC DNA]</scope>
    <source>
        <strain evidence="4">DSM 20732</strain>
    </source>
</reference>
<dbReference type="Pfam" id="PF03372">
    <property type="entry name" value="Exo_endo_phos"/>
    <property type="match status" value="1"/>
</dbReference>
<dbReference type="InterPro" id="IPR005135">
    <property type="entry name" value="Endo/exonuclease/phosphatase"/>
</dbReference>
<keyword evidence="1" id="KW-1133">Transmembrane helix</keyword>
<dbReference type="InParanoid" id="A0A1Q5PXB3"/>
<dbReference type="AlphaFoldDB" id="A0A1Q5PXB3"/>
<accession>A0A1Q5PXB3</accession>
<keyword evidence="1" id="KW-0812">Transmembrane</keyword>
<comment type="caution">
    <text evidence="3">The sequence shown here is derived from an EMBL/GenBank/DDBJ whole genome shotgun (WGS) entry which is preliminary data.</text>
</comment>
<evidence type="ECO:0000256" key="1">
    <source>
        <dbReference type="SAM" id="Phobius"/>
    </source>
</evidence>
<dbReference type="Proteomes" id="UP000185612">
    <property type="component" value="Unassembled WGS sequence"/>
</dbReference>
<gene>
    <name evidence="3" type="ORF">BSZ40_04670</name>
</gene>